<protein>
    <submittedName>
        <fullName evidence="1">Ferric hydroxamate uptake</fullName>
    </submittedName>
</protein>
<organism evidence="1 2">
    <name type="scientific">Raoultella terrigena</name>
    <name type="common">Klebsiella terrigena</name>
    <dbReference type="NCBI Taxonomy" id="577"/>
    <lineage>
        <taxon>Bacteria</taxon>
        <taxon>Pseudomonadati</taxon>
        <taxon>Pseudomonadota</taxon>
        <taxon>Gammaproteobacteria</taxon>
        <taxon>Enterobacterales</taxon>
        <taxon>Enterobacteriaceae</taxon>
        <taxon>Klebsiella/Raoultella group</taxon>
        <taxon>Raoultella</taxon>
    </lineage>
</organism>
<proteinExistence type="predicted"/>
<evidence type="ECO:0000313" key="2">
    <source>
        <dbReference type="Proteomes" id="UP000339249"/>
    </source>
</evidence>
<name>A0A4U9DDM9_RAOTE</name>
<gene>
    <name evidence="1" type="primary">fhuA_5</name>
    <name evidence="1" type="ORF">NCTC9185_06195</name>
</gene>
<dbReference type="Proteomes" id="UP000339249">
    <property type="component" value="Unassembled WGS sequence"/>
</dbReference>
<sequence>MVGYSFSHQFDETFTVRQNLRYADVNTLYRSVYGNGYTAPGQIKPRLRAL</sequence>
<evidence type="ECO:0000313" key="1">
    <source>
        <dbReference type="EMBL" id="VTN14143.1"/>
    </source>
</evidence>
<accession>A0A4U9DDM9</accession>
<dbReference type="EMBL" id="CABDVU010000001">
    <property type="protein sequence ID" value="VTN14143.1"/>
    <property type="molecule type" value="Genomic_DNA"/>
</dbReference>
<reference evidence="1 2" key="1">
    <citation type="submission" date="2019-04" db="EMBL/GenBank/DDBJ databases">
        <authorList>
            <consortium name="Pathogen Informatics"/>
        </authorList>
    </citation>
    <scope>NUCLEOTIDE SEQUENCE [LARGE SCALE GENOMIC DNA]</scope>
    <source>
        <strain evidence="1 2">NCTC9185</strain>
    </source>
</reference>
<dbReference type="AlphaFoldDB" id="A0A4U9DDM9"/>